<name>A0A2S4WDQ6_9BASI</name>
<comment type="caution">
    <text evidence="1">The sequence shown here is derived from an EMBL/GenBank/DDBJ whole genome shotgun (WGS) entry which is preliminary data.</text>
</comment>
<organism evidence="1 2">
    <name type="scientific">Puccinia striiformis</name>
    <dbReference type="NCBI Taxonomy" id="27350"/>
    <lineage>
        <taxon>Eukaryota</taxon>
        <taxon>Fungi</taxon>
        <taxon>Dikarya</taxon>
        <taxon>Basidiomycota</taxon>
        <taxon>Pucciniomycotina</taxon>
        <taxon>Pucciniomycetes</taxon>
        <taxon>Pucciniales</taxon>
        <taxon>Pucciniaceae</taxon>
        <taxon>Puccinia</taxon>
    </lineage>
</organism>
<accession>A0A2S4WDQ6</accession>
<reference evidence="2" key="3">
    <citation type="journal article" date="2018" name="Mol. Plant Microbe Interact.">
        <title>Genome sequence resources for the wheat stripe rust pathogen (Puccinia striiformis f. sp. tritici) and the barley stripe rust pathogen (Puccinia striiformis f. sp. hordei).</title>
        <authorList>
            <person name="Xia C."/>
            <person name="Wang M."/>
            <person name="Yin C."/>
            <person name="Cornejo O.E."/>
            <person name="Hulbert S.H."/>
            <person name="Chen X."/>
        </authorList>
    </citation>
    <scope>NUCLEOTIDE SEQUENCE [LARGE SCALE GENOMIC DNA]</scope>
    <source>
        <strain evidence="2">93TX-2</strain>
    </source>
</reference>
<sequence length="49" mass="5505">MSSDRAAAVLDPSLFGLGPINIDLKVSNPTKRLHTKKMKIKRQEQSKRV</sequence>
<keyword evidence="2" id="KW-1185">Reference proteome</keyword>
<reference evidence="1 2" key="1">
    <citation type="submission" date="2017-12" db="EMBL/GenBank/DDBJ databases">
        <title>Gene loss provides genomic basis for host adaptation in cereal stripe rust fungi.</title>
        <authorList>
            <person name="Xia C."/>
        </authorList>
    </citation>
    <scope>NUCLEOTIDE SEQUENCE [LARGE SCALE GENOMIC DNA]</scope>
    <source>
        <strain evidence="1 2">93TX-2</strain>
    </source>
</reference>
<dbReference type="EMBL" id="PKSM01000041">
    <property type="protein sequence ID" value="POW19915.1"/>
    <property type="molecule type" value="Genomic_DNA"/>
</dbReference>
<dbReference type="AlphaFoldDB" id="A0A2S4WDQ6"/>
<evidence type="ECO:0000313" key="2">
    <source>
        <dbReference type="Proteomes" id="UP000238274"/>
    </source>
</evidence>
<protein>
    <submittedName>
        <fullName evidence="1">Uncharacterized protein</fullName>
    </submittedName>
</protein>
<evidence type="ECO:0000313" key="1">
    <source>
        <dbReference type="EMBL" id="POW19915.1"/>
    </source>
</evidence>
<dbReference type="VEuPathDB" id="FungiDB:PSHT_04076"/>
<dbReference type="Proteomes" id="UP000238274">
    <property type="component" value="Unassembled WGS sequence"/>
</dbReference>
<reference evidence="2" key="2">
    <citation type="journal article" date="2018" name="BMC Genomics">
        <title>Genomic insights into host adaptation between the wheat stripe rust pathogen (Puccinia striiformis f. sp. tritici) and the barley stripe rust pathogen (Puccinia striiformis f. sp. hordei).</title>
        <authorList>
            <person name="Xia C."/>
            <person name="Wang M."/>
            <person name="Yin C."/>
            <person name="Cornejo O.E."/>
            <person name="Hulbert S.H."/>
            <person name="Chen X."/>
        </authorList>
    </citation>
    <scope>NUCLEOTIDE SEQUENCE [LARGE SCALE GENOMIC DNA]</scope>
    <source>
        <strain evidence="2">93TX-2</strain>
    </source>
</reference>
<gene>
    <name evidence="1" type="ORF">PSHT_04076</name>
</gene>
<proteinExistence type="predicted"/>